<keyword evidence="1" id="KW-0812">Transmembrane</keyword>
<dbReference type="Proteomes" id="UP000307790">
    <property type="component" value="Unassembled WGS sequence"/>
</dbReference>
<dbReference type="RefSeq" id="WP_138318991.1">
    <property type="nucleotide sequence ID" value="NZ_VCBC01000004.1"/>
</dbReference>
<keyword evidence="1" id="KW-1133">Transmembrane helix</keyword>
<feature type="transmembrane region" description="Helical" evidence="1">
    <location>
        <begin position="38"/>
        <end position="55"/>
    </location>
</feature>
<keyword evidence="3" id="KW-1185">Reference proteome</keyword>
<keyword evidence="1" id="KW-0472">Membrane</keyword>
<name>A0A5R9IN15_9GAMM</name>
<evidence type="ECO:0000313" key="3">
    <source>
        <dbReference type="Proteomes" id="UP000307790"/>
    </source>
</evidence>
<comment type="caution">
    <text evidence="2">The sequence shown here is derived from an EMBL/GenBank/DDBJ whole genome shotgun (WGS) entry which is preliminary data.</text>
</comment>
<feature type="transmembrane region" description="Helical" evidence="1">
    <location>
        <begin position="104"/>
        <end position="122"/>
    </location>
</feature>
<dbReference type="EMBL" id="VCBC01000004">
    <property type="protein sequence ID" value="TLU66925.1"/>
    <property type="molecule type" value="Genomic_DNA"/>
</dbReference>
<protein>
    <submittedName>
        <fullName evidence="2">Uncharacterized protein</fullName>
    </submittedName>
</protein>
<dbReference type="AlphaFoldDB" id="A0A5R9IN15"/>
<evidence type="ECO:0000313" key="2">
    <source>
        <dbReference type="EMBL" id="TLU66925.1"/>
    </source>
</evidence>
<gene>
    <name evidence="2" type="ORF">FE810_05310</name>
</gene>
<reference evidence="2 3" key="1">
    <citation type="submission" date="2019-05" db="EMBL/GenBank/DDBJ databases">
        <title>Genome sequences of Thalassotalea litorea 1K03283.</title>
        <authorList>
            <person name="Zhang D."/>
        </authorList>
    </citation>
    <scope>NUCLEOTIDE SEQUENCE [LARGE SCALE GENOMIC DNA]</scope>
    <source>
        <strain evidence="2 3">MCCC 1K03283</strain>
    </source>
</reference>
<proteinExistence type="predicted"/>
<feature type="transmembrane region" description="Helical" evidence="1">
    <location>
        <begin position="76"/>
        <end position="98"/>
    </location>
</feature>
<accession>A0A5R9IN15</accession>
<evidence type="ECO:0000256" key="1">
    <source>
        <dbReference type="SAM" id="Phobius"/>
    </source>
</evidence>
<sequence length="133" mass="14811">MTRGQFVSRTMILVAVVCACIILWEALANIGNWIKLAAIVVPSVAVIVVLALLSRKISESYGKFKNQLAKRNQAKILVLEDLILGGMAMVCGAALYHWYTSQPISMAITLSIMGLYFGKQRYQHHIDELKKKC</sequence>
<organism evidence="2 3">
    <name type="scientific">Thalassotalea litorea</name>
    <dbReference type="NCBI Taxonomy" id="2020715"/>
    <lineage>
        <taxon>Bacteria</taxon>
        <taxon>Pseudomonadati</taxon>
        <taxon>Pseudomonadota</taxon>
        <taxon>Gammaproteobacteria</taxon>
        <taxon>Alteromonadales</taxon>
        <taxon>Colwelliaceae</taxon>
        <taxon>Thalassotalea</taxon>
    </lineage>
</organism>
<dbReference type="PROSITE" id="PS51257">
    <property type="entry name" value="PROKAR_LIPOPROTEIN"/>
    <property type="match status" value="1"/>
</dbReference>